<reference evidence="1" key="1">
    <citation type="submission" date="2018-07" db="EMBL/GenBank/DDBJ databases">
        <authorList>
            <person name="Ashton P.M."/>
            <person name="Dallman T."/>
            <person name="Nair S."/>
            <person name="De Pinna E."/>
            <person name="Peters T."/>
            <person name="Grant K."/>
        </authorList>
    </citation>
    <scope>NUCLEOTIDE SEQUENCE [LARGE SCALE GENOMIC DNA]</scope>
    <source>
        <strain evidence="1">436933</strain>
    </source>
</reference>
<protein>
    <recommendedName>
        <fullName evidence="2">Lipoprotein</fullName>
    </recommendedName>
</protein>
<accession>A0A5U9KW52</accession>
<dbReference type="Proteomes" id="UP000839726">
    <property type="component" value="Unassembled WGS sequence"/>
</dbReference>
<proteinExistence type="predicted"/>
<dbReference type="EMBL" id="AAGUYM010000036">
    <property type="protein sequence ID" value="EBS2695478.1"/>
    <property type="molecule type" value="Genomic_DNA"/>
</dbReference>
<organism evidence="1">
    <name type="scientific">Salmonella newport</name>
    <dbReference type="NCBI Taxonomy" id="108619"/>
    <lineage>
        <taxon>Bacteria</taxon>
        <taxon>Pseudomonadati</taxon>
        <taxon>Pseudomonadota</taxon>
        <taxon>Gammaproteobacteria</taxon>
        <taxon>Enterobacterales</taxon>
        <taxon>Enterobacteriaceae</taxon>
        <taxon>Salmonella</taxon>
    </lineage>
</organism>
<dbReference type="AlphaFoldDB" id="A0A5U9KW52"/>
<name>A0A5U9KW52_SALNE</name>
<gene>
    <name evidence="1" type="ORF">DRY71_22605</name>
</gene>
<evidence type="ECO:0000313" key="1">
    <source>
        <dbReference type="EMBL" id="EBS2695478.1"/>
    </source>
</evidence>
<evidence type="ECO:0008006" key="2">
    <source>
        <dbReference type="Google" id="ProtNLM"/>
    </source>
</evidence>
<dbReference type="PROSITE" id="PS51257">
    <property type="entry name" value="PROKAR_LIPOPROTEIN"/>
    <property type="match status" value="1"/>
</dbReference>
<sequence>MSLIIRFLLLTGCIVFLSGCAQSTLINRGNVKSYNIMCGAATGWSVCYNEANKLCPSGYKDISKQSGFNRKELVIECFP</sequence>
<comment type="caution">
    <text evidence="1">The sequence shown here is derived from an EMBL/GenBank/DDBJ whole genome shotgun (WGS) entry which is preliminary data.</text>
</comment>